<evidence type="ECO:0008006" key="4">
    <source>
        <dbReference type="Google" id="ProtNLM"/>
    </source>
</evidence>
<comment type="caution">
    <text evidence="2">The sequence shown here is derived from an EMBL/GenBank/DDBJ whole genome shotgun (WGS) entry which is preliminary data.</text>
</comment>
<evidence type="ECO:0000256" key="1">
    <source>
        <dbReference type="SAM" id="Phobius"/>
    </source>
</evidence>
<protein>
    <recommendedName>
        <fullName evidence="4">DUF4760 domain-containing protein</fullName>
    </recommendedName>
</protein>
<dbReference type="RefSeq" id="WP_348577573.1">
    <property type="nucleotide sequence ID" value="NZ_JBDYKN010000016.1"/>
</dbReference>
<keyword evidence="1" id="KW-0472">Membrane</keyword>
<name>A0ABV0L3F1_9GAMM</name>
<dbReference type="EMBL" id="JBDYKN010000016">
    <property type="protein sequence ID" value="MEP7730806.1"/>
    <property type="molecule type" value="Genomic_DNA"/>
</dbReference>
<proteinExistence type="predicted"/>
<accession>A0ABV0L3F1</accession>
<feature type="transmembrane region" description="Helical" evidence="1">
    <location>
        <begin position="12"/>
        <end position="36"/>
    </location>
</feature>
<evidence type="ECO:0000313" key="3">
    <source>
        <dbReference type="Proteomes" id="UP001471651"/>
    </source>
</evidence>
<organism evidence="2 3">
    <name type="scientific">Marinomonas primoryensis</name>
    <dbReference type="NCBI Taxonomy" id="178399"/>
    <lineage>
        <taxon>Bacteria</taxon>
        <taxon>Pseudomonadati</taxon>
        <taxon>Pseudomonadota</taxon>
        <taxon>Gammaproteobacteria</taxon>
        <taxon>Oceanospirillales</taxon>
        <taxon>Oceanospirillaceae</taxon>
        <taxon>Marinomonas</taxon>
    </lineage>
</organism>
<evidence type="ECO:0000313" key="2">
    <source>
        <dbReference type="EMBL" id="MEP7730806.1"/>
    </source>
</evidence>
<keyword evidence="1" id="KW-0812">Transmembrane</keyword>
<keyword evidence="3" id="KW-1185">Reference proteome</keyword>
<sequence length="213" mass="24474">MFKHIKKIYSDLTEFFLVLLTGLFAGSIFTLAYIKYWDTSKVTFADIGGMLAGVSTAGLLYVAIKTAKNWRTQLQETAKRESNDQLYEVSLQASWMLSKFADCYANARAMAEDNKAHGSNSEREMHTKLKALDSKFIEISLKYQTAKSKLEAHWADRDITEITSVDFILCYEKIKGILNRDHFDRHGKTTRVMDEFSKIHTEMYFKLGADLHK</sequence>
<keyword evidence="1" id="KW-1133">Transmembrane helix</keyword>
<feature type="transmembrane region" description="Helical" evidence="1">
    <location>
        <begin position="42"/>
        <end position="64"/>
    </location>
</feature>
<gene>
    <name evidence="2" type="ORF">ABKW32_15215</name>
</gene>
<dbReference type="Proteomes" id="UP001471651">
    <property type="component" value="Unassembled WGS sequence"/>
</dbReference>
<reference evidence="2 3" key="1">
    <citation type="submission" date="2024-05" db="EMBL/GenBank/DDBJ databases">
        <authorList>
            <person name="Busch G.E."/>
            <person name="Sharma I."/>
        </authorList>
    </citation>
    <scope>NUCLEOTIDE SEQUENCE [LARGE SCALE GENOMIC DNA]</scope>
    <source>
        <strain evidence="2 3">23GB23</strain>
    </source>
</reference>